<gene>
    <name evidence="2" type="ORF">FB45DRAFT_1060267</name>
</gene>
<evidence type="ECO:0000259" key="1">
    <source>
        <dbReference type="Pfam" id="PF00646"/>
    </source>
</evidence>
<comment type="caution">
    <text evidence="2">The sequence shown here is derived from an EMBL/GenBank/DDBJ whole genome shotgun (WGS) entry which is preliminary data.</text>
</comment>
<evidence type="ECO:0000313" key="2">
    <source>
        <dbReference type="EMBL" id="KAJ7625594.1"/>
    </source>
</evidence>
<proteinExistence type="predicted"/>
<dbReference type="SUPFAM" id="SSF81383">
    <property type="entry name" value="F-box domain"/>
    <property type="match status" value="1"/>
</dbReference>
<name>A0AAD7BN01_9AGAR</name>
<dbReference type="AlphaFoldDB" id="A0AAD7BN01"/>
<dbReference type="InterPro" id="IPR001810">
    <property type="entry name" value="F-box_dom"/>
</dbReference>
<dbReference type="EMBL" id="JARKIF010000012">
    <property type="protein sequence ID" value="KAJ7625594.1"/>
    <property type="molecule type" value="Genomic_DNA"/>
</dbReference>
<protein>
    <recommendedName>
        <fullName evidence="1">F-box domain-containing protein</fullName>
    </recommendedName>
</protein>
<evidence type="ECO:0000313" key="3">
    <source>
        <dbReference type="Proteomes" id="UP001221142"/>
    </source>
</evidence>
<dbReference type="Gene3D" id="1.20.1280.50">
    <property type="match status" value="1"/>
</dbReference>
<feature type="domain" description="F-box" evidence="1">
    <location>
        <begin position="3"/>
        <end position="41"/>
    </location>
</feature>
<accession>A0AAD7BN01</accession>
<dbReference type="InterPro" id="IPR036047">
    <property type="entry name" value="F-box-like_dom_sf"/>
</dbReference>
<dbReference type="Pfam" id="PF00646">
    <property type="entry name" value="F-box"/>
    <property type="match status" value="1"/>
</dbReference>
<organism evidence="2 3">
    <name type="scientific">Roridomyces roridus</name>
    <dbReference type="NCBI Taxonomy" id="1738132"/>
    <lineage>
        <taxon>Eukaryota</taxon>
        <taxon>Fungi</taxon>
        <taxon>Dikarya</taxon>
        <taxon>Basidiomycota</taxon>
        <taxon>Agaricomycotina</taxon>
        <taxon>Agaricomycetes</taxon>
        <taxon>Agaricomycetidae</taxon>
        <taxon>Agaricales</taxon>
        <taxon>Marasmiineae</taxon>
        <taxon>Mycenaceae</taxon>
        <taxon>Roridomyces</taxon>
    </lineage>
</organism>
<sequence>MASDLPPELVELIFDHFHPFEDRQTLQACSLVCKSWLAASRVPLFADISLHQDNIASFCHVAQSSRLVPIQTCIRRLTLEYIEDLPRPASVCTNFEARDSLEDLQRLGPFPGVKILRLEMSGTVLDRHAVVLGMICPNLSTLDIDAVNSGALSAVLRAVAAFPSADTLRLRRLLLPTKPRRGAVPDTVFFRGVLALDALPKFSSLCAWNAWPHARSALGDYLRRAGTHIQHICLDAYLQDVSNNSLYAKEPIAIAHCTGLQSLRISAENLPHIALRILPLLAAPSLSVISLEDSGACFRLLRLRRRRVEVDLASA</sequence>
<keyword evidence="3" id="KW-1185">Reference proteome</keyword>
<reference evidence="2" key="1">
    <citation type="submission" date="2023-03" db="EMBL/GenBank/DDBJ databases">
        <title>Massive genome expansion in bonnet fungi (Mycena s.s.) driven by repeated elements and novel gene families across ecological guilds.</title>
        <authorList>
            <consortium name="Lawrence Berkeley National Laboratory"/>
            <person name="Harder C.B."/>
            <person name="Miyauchi S."/>
            <person name="Viragh M."/>
            <person name="Kuo A."/>
            <person name="Thoen E."/>
            <person name="Andreopoulos B."/>
            <person name="Lu D."/>
            <person name="Skrede I."/>
            <person name="Drula E."/>
            <person name="Henrissat B."/>
            <person name="Morin E."/>
            <person name="Kohler A."/>
            <person name="Barry K."/>
            <person name="LaButti K."/>
            <person name="Morin E."/>
            <person name="Salamov A."/>
            <person name="Lipzen A."/>
            <person name="Mereny Z."/>
            <person name="Hegedus B."/>
            <person name="Baldrian P."/>
            <person name="Stursova M."/>
            <person name="Weitz H."/>
            <person name="Taylor A."/>
            <person name="Grigoriev I.V."/>
            <person name="Nagy L.G."/>
            <person name="Martin F."/>
            <person name="Kauserud H."/>
        </authorList>
    </citation>
    <scope>NUCLEOTIDE SEQUENCE</scope>
    <source>
        <strain evidence="2">9284</strain>
    </source>
</reference>
<dbReference type="Proteomes" id="UP001221142">
    <property type="component" value="Unassembled WGS sequence"/>
</dbReference>